<sequence>MRSLNAKTAIKKPKGEMTNKPPDPRASMWDWIANNLRFQRMERGLSGDAVAKILGCARSTITRLESGEIRLKDAHAAKLDQAWRTGGFFTIAIWYARLAPNPGWLASYTEFESRATIIQAYSAQAVPVLLQTPDYAKAVLLAGHNTDVEGGLARRLARQERLTRPRPPELWVLLAESVLTWPVGGMDVQRQQLRFLLELAERPNVFLRIIPRLSGASEALDGSFKVITVKEGLIGFVEAPIGGRLVMDSDGAHSLQRRFERIGAKAAPVDSTPELISRAMEAL</sequence>
<accession>A0ABP6CJH4</accession>
<dbReference type="Proteomes" id="UP001501509">
    <property type="component" value="Unassembled WGS sequence"/>
</dbReference>
<feature type="domain" description="HTH cro/C1-type" evidence="2">
    <location>
        <begin position="36"/>
        <end position="79"/>
    </location>
</feature>
<dbReference type="InterPro" id="IPR043917">
    <property type="entry name" value="DUF5753"/>
</dbReference>
<dbReference type="PROSITE" id="PS50943">
    <property type="entry name" value="HTH_CROC1"/>
    <property type="match status" value="1"/>
</dbReference>
<evidence type="ECO:0000259" key="2">
    <source>
        <dbReference type="PROSITE" id="PS50943"/>
    </source>
</evidence>
<evidence type="ECO:0000256" key="1">
    <source>
        <dbReference type="SAM" id="MobiDB-lite"/>
    </source>
</evidence>
<dbReference type="SUPFAM" id="SSF47413">
    <property type="entry name" value="lambda repressor-like DNA-binding domains"/>
    <property type="match status" value="1"/>
</dbReference>
<organism evidence="3 4">
    <name type="scientific">Actinomadura fulvescens</name>
    <dbReference type="NCBI Taxonomy" id="46160"/>
    <lineage>
        <taxon>Bacteria</taxon>
        <taxon>Bacillati</taxon>
        <taxon>Actinomycetota</taxon>
        <taxon>Actinomycetes</taxon>
        <taxon>Streptosporangiales</taxon>
        <taxon>Thermomonosporaceae</taxon>
        <taxon>Actinomadura</taxon>
    </lineage>
</organism>
<name>A0ABP6CJH4_9ACTN</name>
<dbReference type="SMART" id="SM00530">
    <property type="entry name" value="HTH_XRE"/>
    <property type="match status" value="1"/>
</dbReference>
<evidence type="ECO:0000313" key="3">
    <source>
        <dbReference type="EMBL" id="GAA2613995.1"/>
    </source>
</evidence>
<dbReference type="Pfam" id="PF19054">
    <property type="entry name" value="DUF5753"/>
    <property type="match status" value="1"/>
</dbReference>
<comment type="caution">
    <text evidence="3">The sequence shown here is derived from an EMBL/GenBank/DDBJ whole genome shotgun (WGS) entry which is preliminary data.</text>
</comment>
<dbReference type="Pfam" id="PF13560">
    <property type="entry name" value="HTH_31"/>
    <property type="match status" value="1"/>
</dbReference>
<gene>
    <name evidence="3" type="ORF">GCM10010411_56110</name>
</gene>
<dbReference type="CDD" id="cd00093">
    <property type="entry name" value="HTH_XRE"/>
    <property type="match status" value="1"/>
</dbReference>
<dbReference type="Gene3D" id="1.10.260.40">
    <property type="entry name" value="lambda repressor-like DNA-binding domains"/>
    <property type="match status" value="1"/>
</dbReference>
<reference evidence="4" key="1">
    <citation type="journal article" date="2019" name="Int. J. Syst. Evol. Microbiol.">
        <title>The Global Catalogue of Microorganisms (GCM) 10K type strain sequencing project: providing services to taxonomists for standard genome sequencing and annotation.</title>
        <authorList>
            <consortium name="The Broad Institute Genomics Platform"/>
            <consortium name="The Broad Institute Genome Sequencing Center for Infectious Disease"/>
            <person name="Wu L."/>
            <person name="Ma J."/>
        </authorList>
    </citation>
    <scope>NUCLEOTIDE SEQUENCE [LARGE SCALE GENOMIC DNA]</scope>
    <source>
        <strain evidence="4">JCM 6833</strain>
    </source>
</reference>
<dbReference type="EMBL" id="BAAATD010000008">
    <property type="protein sequence ID" value="GAA2613995.1"/>
    <property type="molecule type" value="Genomic_DNA"/>
</dbReference>
<protein>
    <submittedName>
        <fullName evidence="3">Helix-turn-helix transcriptional regulator</fullName>
    </submittedName>
</protein>
<proteinExistence type="predicted"/>
<dbReference type="InterPro" id="IPR010982">
    <property type="entry name" value="Lambda_DNA-bd_dom_sf"/>
</dbReference>
<evidence type="ECO:0000313" key="4">
    <source>
        <dbReference type="Proteomes" id="UP001501509"/>
    </source>
</evidence>
<feature type="region of interest" description="Disordered" evidence="1">
    <location>
        <begin position="1"/>
        <end position="26"/>
    </location>
</feature>
<dbReference type="InterPro" id="IPR001387">
    <property type="entry name" value="Cro/C1-type_HTH"/>
</dbReference>
<keyword evidence="4" id="KW-1185">Reference proteome</keyword>